<dbReference type="EMBL" id="JASCZI010000155">
    <property type="protein sequence ID" value="MED6109460.1"/>
    <property type="molecule type" value="Genomic_DNA"/>
</dbReference>
<dbReference type="PROSITE" id="PS50102">
    <property type="entry name" value="RRM"/>
    <property type="match status" value="1"/>
</dbReference>
<dbReference type="SMART" id="SM00360">
    <property type="entry name" value="RRM"/>
    <property type="match status" value="1"/>
</dbReference>
<evidence type="ECO:0000259" key="9">
    <source>
        <dbReference type="PROSITE" id="PS50102"/>
    </source>
</evidence>
<evidence type="ECO:0000256" key="8">
    <source>
        <dbReference type="SAM" id="MobiDB-lite"/>
    </source>
</evidence>
<dbReference type="InterPro" id="IPR034365">
    <property type="entry name" value="AtC3H46-like_RRM"/>
</dbReference>
<evidence type="ECO:0000256" key="2">
    <source>
        <dbReference type="ARBA" id="ARBA00022771"/>
    </source>
</evidence>
<keyword evidence="1 7" id="KW-0479">Metal-binding</keyword>
<evidence type="ECO:0000256" key="3">
    <source>
        <dbReference type="ARBA" id="ARBA00022833"/>
    </source>
</evidence>
<keyword evidence="2 7" id="KW-0863">Zinc-finger</keyword>
<evidence type="ECO:0000256" key="5">
    <source>
        <dbReference type="ARBA" id="ARBA00023125"/>
    </source>
</evidence>
<keyword evidence="4 6" id="KW-0694">RNA-binding</keyword>
<dbReference type="InterPro" id="IPR056276">
    <property type="entry name" value="AtC3H46-like_PABC-like"/>
</dbReference>
<feature type="domain" description="C3H1-type" evidence="10">
    <location>
        <begin position="235"/>
        <end position="257"/>
    </location>
</feature>
<dbReference type="Gene3D" id="3.30.70.330">
    <property type="match status" value="1"/>
</dbReference>
<sequence length="671" mass="74725">MGSFEATNVVVARINKLDPENASKIIGHILFNLQEPDLVRLASTPDYVLHNLVLRIKNHLGLSSSSSSSSPSSPSSTTLNNHLPPRHATTSTATTPNNNSNNNNPFSRFSAGNNLLSGLPNNPITPNSSFSVSRDSIYGGSMSKSNLSLSPRVRSDGVGDTFVDEQEMSDYLSFLNESLNSKENEDAVDPIRLDLGHGAVNNNVDGHFFHRRSYSASDAFFGVPDEEEVGIGYKPCLYFARGFCKNGTNCNFVHHHDAVDNGAIVDSPTMEEHEALMRLKAAHHQRLMAASQLMSAGAAPPTPLDKYINFPMLRRNNPQRAAAAAAVMTGEEFNRFVRYRQESNDILGIPSAERPNSPSRQIYLTFPAESTFKDEDVSEYFSKFGPVHDVRIPYQQKRMFGFVTFVYSETVRLILSKGNPHFICDSRVLVKPYKEKGKIVEKRQHQQPHLERVELSPCLSPSELEFKAPHDFRLGARMLYNPHEFLLRRKLEEQVDLQQAIELQERRLMNLHLPDFKNNHLRHHQRSLSFGAALPSSQLHGHISSPRLYSDSSREDMTGFSGNLVSTMASAAAVEQQPQPSQLDVDLARIQDNYSRNGKDCAHGEIFDVQNSMEHVLPDNLFTSPTKAARDNLSSDFSSLAEVNENAVFSTCSSSQIKLEPKSALSDMASH</sequence>
<organism evidence="11 12">
    <name type="scientific">Stylosanthes scabra</name>
    <dbReference type="NCBI Taxonomy" id="79078"/>
    <lineage>
        <taxon>Eukaryota</taxon>
        <taxon>Viridiplantae</taxon>
        <taxon>Streptophyta</taxon>
        <taxon>Embryophyta</taxon>
        <taxon>Tracheophyta</taxon>
        <taxon>Spermatophyta</taxon>
        <taxon>Magnoliopsida</taxon>
        <taxon>eudicotyledons</taxon>
        <taxon>Gunneridae</taxon>
        <taxon>Pentapetalae</taxon>
        <taxon>rosids</taxon>
        <taxon>fabids</taxon>
        <taxon>Fabales</taxon>
        <taxon>Fabaceae</taxon>
        <taxon>Papilionoideae</taxon>
        <taxon>50 kb inversion clade</taxon>
        <taxon>dalbergioids sensu lato</taxon>
        <taxon>Dalbergieae</taxon>
        <taxon>Pterocarpus clade</taxon>
        <taxon>Stylosanthes</taxon>
    </lineage>
</organism>
<keyword evidence="5" id="KW-0238">DNA-binding</keyword>
<feature type="compositionally biased region" description="Low complexity" evidence="8">
    <location>
        <begin position="88"/>
        <end position="105"/>
    </location>
</feature>
<feature type="domain" description="RRM" evidence="9">
    <location>
        <begin position="360"/>
        <end position="436"/>
    </location>
</feature>
<dbReference type="Pfam" id="PF23182">
    <property type="entry name" value="PABC_AtC3H46"/>
    <property type="match status" value="1"/>
</dbReference>
<evidence type="ECO:0000256" key="7">
    <source>
        <dbReference type="PROSITE-ProRule" id="PRU00723"/>
    </source>
</evidence>
<dbReference type="CDD" id="cd12458">
    <property type="entry name" value="RRM_AtC3H46_like"/>
    <property type="match status" value="1"/>
</dbReference>
<keyword evidence="3 7" id="KW-0862">Zinc</keyword>
<reference evidence="11 12" key="1">
    <citation type="journal article" date="2023" name="Plants (Basel)">
        <title>Bridging the Gap: Combining Genomics and Transcriptomics Approaches to Understand Stylosanthes scabra, an Orphan Legume from the Brazilian Caatinga.</title>
        <authorList>
            <person name="Ferreira-Neto J.R.C."/>
            <person name="da Silva M.D."/>
            <person name="Binneck E."/>
            <person name="de Melo N.F."/>
            <person name="da Silva R.H."/>
            <person name="de Melo A.L.T.M."/>
            <person name="Pandolfi V."/>
            <person name="Bustamante F.O."/>
            <person name="Brasileiro-Vidal A.C."/>
            <person name="Benko-Iseppon A.M."/>
        </authorList>
    </citation>
    <scope>NUCLEOTIDE SEQUENCE [LARGE SCALE GENOMIC DNA]</scope>
    <source>
        <tissue evidence="11">Leaves</tissue>
    </source>
</reference>
<keyword evidence="12" id="KW-1185">Reference proteome</keyword>
<dbReference type="SUPFAM" id="SSF90229">
    <property type="entry name" value="CCCH zinc finger"/>
    <property type="match status" value="1"/>
</dbReference>
<evidence type="ECO:0000313" key="12">
    <source>
        <dbReference type="Proteomes" id="UP001341840"/>
    </source>
</evidence>
<comment type="caution">
    <text evidence="11">The sequence shown here is derived from an EMBL/GenBank/DDBJ whole genome shotgun (WGS) entry which is preliminary data.</text>
</comment>
<dbReference type="InterPro" id="IPR000571">
    <property type="entry name" value="Znf_CCCH"/>
</dbReference>
<dbReference type="PROSITE" id="PS50103">
    <property type="entry name" value="ZF_C3H1"/>
    <property type="match status" value="1"/>
</dbReference>
<dbReference type="InterPro" id="IPR000504">
    <property type="entry name" value="RRM_dom"/>
</dbReference>
<evidence type="ECO:0000256" key="6">
    <source>
        <dbReference type="PROSITE-ProRule" id="PRU00176"/>
    </source>
</evidence>
<accession>A0ABU6QCZ2</accession>
<proteinExistence type="predicted"/>
<evidence type="ECO:0000256" key="1">
    <source>
        <dbReference type="ARBA" id="ARBA00022723"/>
    </source>
</evidence>
<evidence type="ECO:0000256" key="4">
    <source>
        <dbReference type="ARBA" id="ARBA00022884"/>
    </source>
</evidence>
<dbReference type="SUPFAM" id="SSF54928">
    <property type="entry name" value="RNA-binding domain, RBD"/>
    <property type="match status" value="1"/>
</dbReference>
<evidence type="ECO:0000259" key="10">
    <source>
        <dbReference type="PROSITE" id="PS50103"/>
    </source>
</evidence>
<dbReference type="Proteomes" id="UP001341840">
    <property type="component" value="Unassembled WGS sequence"/>
</dbReference>
<dbReference type="Gene3D" id="4.10.1000.10">
    <property type="entry name" value="Zinc finger, CCCH-type"/>
    <property type="match status" value="1"/>
</dbReference>
<dbReference type="PANTHER" id="PTHR24009:SF41">
    <property type="entry name" value="ZINC FINGER CCCH DOMAIN-CONTAINING PROTEIN 55"/>
    <property type="match status" value="1"/>
</dbReference>
<gene>
    <name evidence="11" type="ORF">PIB30_033841</name>
</gene>
<feature type="zinc finger region" description="C3H1-type" evidence="7">
    <location>
        <begin position="235"/>
        <end position="257"/>
    </location>
</feature>
<name>A0ABU6QCZ2_9FABA</name>
<dbReference type="PANTHER" id="PTHR24009">
    <property type="entry name" value="RNA-BINDING (RRM/RBD/RNP MOTIFS)"/>
    <property type="match status" value="1"/>
</dbReference>
<protein>
    <submittedName>
        <fullName evidence="11">Uncharacterized protein</fullName>
    </submittedName>
</protein>
<dbReference type="Pfam" id="PF00076">
    <property type="entry name" value="RRM_1"/>
    <property type="match status" value="1"/>
</dbReference>
<dbReference type="InterPro" id="IPR036855">
    <property type="entry name" value="Znf_CCCH_sf"/>
</dbReference>
<evidence type="ECO:0000313" key="11">
    <source>
        <dbReference type="EMBL" id="MED6109460.1"/>
    </source>
</evidence>
<feature type="region of interest" description="Disordered" evidence="8">
    <location>
        <begin position="63"/>
        <end position="120"/>
    </location>
</feature>
<feature type="compositionally biased region" description="Low complexity" evidence="8">
    <location>
        <begin position="63"/>
        <end position="76"/>
    </location>
</feature>
<dbReference type="InterPro" id="IPR035979">
    <property type="entry name" value="RBD_domain_sf"/>
</dbReference>
<dbReference type="InterPro" id="IPR012677">
    <property type="entry name" value="Nucleotide-bd_a/b_plait_sf"/>
</dbReference>